<dbReference type="GO" id="GO:0005524">
    <property type="term" value="F:ATP binding"/>
    <property type="evidence" value="ECO:0007669"/>
    <property type="project" value="UniProtKB-KW"/>
</dbReference>
<dbReference type="InterPro" id="IPR027309">
    <property type="entry name" value="P2X_extracellular_dom_sf"/>
</dbReference>
<evidence type="ECO:0000256" key="6">
    <source>
        <dbReference type="ARBA" id="ARBA00022741"/>
    </source>
</evidence>
<evidence type="ECO:0000256" key="10">
    <source>
        <dbReference type="ARBA" id="ARBA00023136"/>
    </source>
</evidence>
<dbReference type="GO" id="GO:0070207">
    <property type="term" value="P:protein homotrimerization"/>
    <property type="evidence" value="ECO:0007669"/>
    <property type="project" value="Ensembl"/>
</dbReference>
<keyword evidence="15 18" id="KW-0407">Ion channel</keyword>
<evidence type="ECO:0000256" key="11">
    <source>
        <dbReference type="ARBA" id="ARBA00023157"/>
    </source>
</evidence>
<dbReference type="GO" id="GO:0070588">
    <property type="term" value="P:calcium ion transmembrane transport"/>
    <property type="evidence" value="ECO:0007669"/>
    <property type="project" value="Ensembl"/>
</dbReference>
<keyword evidence="14" id="KW-1071">Ligand-gated ion channel</keyword>
<comment type="function">
    <text evidence="18">Receptor for ATP that acts as a ligand-gated ion channel.</text>
</comment>
<comment type="subcellular location">
    <subcellularLocation>
        <location evidence="1">Cell membrane</location>
        <topology evidence="1">Multi-pass membrane protein</topology>
    </subcellularLocation>
    <subcellularLocation>
        <location evidence="18">Membrane</location>
        <topology evidence="18">Multi-pass membrane protein</topology>
    </subcellularLocation>
</comment>
<comment type="similarity">
    <text evidence="2 18">Belongs to the P2X receptor family.</text>
</comment>
<reference evidence="20" key="1">
    <citation type="submission" date="2025-08" db="UniProtKB">
        <authorList>
            <consortium name="Ensembl"/>
        </authorList>
    </citation>
    <scope>IDENTIFICATION</scope>
</reference>
<evidence type="ECO:0000256" key="1">
    <source>
        <dbReference type="ARBA" id="ARBA00004651"/>
    </source>
</evidence>
<evidence type="ECO:0000256" key="3">
    <source>
        <dbReference type="ARBA" id="ARBA00022448"/>
    </source>
</evidence>
<dbReference type="GO" id="GO:0043235">
    <property type="term" value="C:receptor complex"/>
    <property type="evidence" value="ECO:0007669"/>
    <property type="project" value="Ensembl"/>
</dbReference>
<evidence type="ECO:0000256" key="13">
    <source>
        <dbReference type="ARBA" id="ARBA00023180"/>
    </source>
</evidence>
<dbReference type="FunFam" id="1.10.287.940:FF:000010">
    <property type="entry name" value="P2X receptor E"/>
    <property type="match status" value="1"/>
</dbReference>
<evidence type="ECO:0000313" key="20">
    <source>
        <dbReference type="Ensembl" id="ENSTMTP00000019255.1"/>
    </source>
</evidence>
<dbReference type="AlphaFoldDB" id="A0A674JD83"/>
<evidence type="ECO:0000256" key="9">
    <source>
        <dbReference type="ARBA" id="ARBA00023065"/>
    </source>
</evidence>
<dbReference type="PROSITE" id="PS01212">
    <property type="entry name" value="P2X_RECEPTOR"/>
    <property type="match status" value="1"/>
</dbReference>
<dbReference type="GO" id="GO:0005886">
    <property type="term" value="C:plasma membrane"/>
    <property type="evidence" value="ECO:0007669"/>
    <property type="project" value="UniProtKB-SubCell"/>
</dbReference>
<keyword evidence="3 18" id="KW-0813">Transport</keyword>
<keyword evidence="9 18" id="KW-0406">Ion transport</keyword>
<keyword evidence="8 18" id="KW-1133">Transmembrane helix</keyword>
<keyword evidence="6" id="KW-0547">Nucleotide-binding</keyword>
<dbReference type="InterPro" id="IPR059116">
    <property type="entry name" value="P2X_receptor"/>
</dbReference>
<evidence type="ECO:0000256" key="14">
    <source>
        <dbReference type="ARBA" id="ARBA00023286"/>
    </source>
</evidence>
<evidence type="ECO:0000256" key="12">
    <source>
        <dbReference type="ARBA" id="ARBA00023170"/>
    </source>
</evidence>
<feature type="transmembrane region" description="Helical" evidence="18">
    <location>
        <begin position="224"/>
        <end position="245"/>
    </location>
</feature>
<dbReference type="GO" id="GO:0004931">
    <property type="term" value="F:extracellularly ATP-gated monoatomic cation channel activity"/>
    <property type="evidence" value="ECO:0007669"/>
    <property type="project" value="Ensembl"/>
</dbReference>
<evidence type="ECO:0000256" key="4">
    <source>
        <dbReference type="ARBA" id="ARBA00022475"/>
    </source>
</evidence>
<evidence type="ECO:0000256" key="8">
    <source>
        <dbReference type="ARBA" id="ARBA00022989"/>
    </source>
</evidence>
<keyword evidence="13" id="KW-0325">Glycoprotein</keyword>
<dbReference type="PANTHER" id="PTHR10125:SF8">
    <property type="entry name" value="P2X PURINOCEPTOR 3"/>
    <property type="match status" value="1"/>
</dbReference>
<dbReference type="InterPro" id="IPR001429">
    <property type="entry name" value="P2X_purnocptor"/>
</dbReference>
<dbReference type="GeneTree" id="ENSGT01020000230351"/>
<reference evidence="20" key="2">
    <citation type="submission" date="2025-09" db="UniProtKB">
        <authorList>
            <consortium name="Ensembl"/>
        </authorList>
    </citation>
    <scope>IDENTIFICATION</scope>
</reference>
<keyword evidence="12 18" id="KW-0675">Receptor</keyword>
<keyword evidence="10 18" id="KW-0472">Membrane</keyword>
<dbReference type="GO" id="GO:0098794">
    <property type="term" value="C:postsynapse"/>
    <property type="evidence" value="ECO:0007669"/>
    <property type="project" value="GOC"/>
</dbReference>
<organism evidence="20 21">
    <name type="scientific">Terrapene triunguis</name>
    <name type="common">Three-toed box turtle</name>
    <dbReference type="NCBI Taxonomy" id="2587831"/>
    <lineage>
        <taxon>Eukaryota</taxon>
        <taxon>Metazoa</taxon>
        <taxon>Chordata</taxon>
        <taxon>Craniata</taxon>
        <taxon>Vertebrata</taxon>
        <taxon>Euteleostomi</taxon>
        <taxon>Archelosauria</taxon>
        <taxon>Testudinata</taxon>
        <taxon>Testudines</taxon>
        <taxon>Cryptodira</taxon>
        <taxon>Durocryptodira</taxon>
        <taxon>Testudinoidea</taxon>
        <taxon>Emydidae</taxon>
        <taxon>Terrapene</taxon>
    </lineage>
</organism>
<name>A0A674JD83_9SAUR</name>
<dbReference type="PANTHER" id="PTHR10125">
    <property type="entry name" value="P2X PURINOCEPTOR"/>
    <property type="match status" value="1"/>
</dbReference>
<dbReference type="PRINTS" id="PR01307">
    <property type="entry name" value="P2XRECEPTOR"/>
</dbReference>
<feature type="region of interest" description="Disordered" evidence="19">
    <location>
        <begin position="395"/>
        <end position="417"/>
    </location>
</feature>
<evidence type="ECO:0000256" key="17">
    <source>
        <dbReference type="ARBA" id="ARBA00036634"/>
    </source>
</evidence>
<dbReference type="Ensembl" id="ENSTMTT00000019935.1">
    <property type="protein sequence ID" value="ENSTMTP00000019255.1"/>
    <property type="gene ID" value="ENSTMTG00000014096.1"/>
</dbReference>
<dbReference type="Gene3D" id="2.60.490.10">
    <property type="entry name" value="atp-gated p2x4 ion channel domain"/>
    <property type="match status" value="1"/>
</dbReference>
<dbReference type="Gene3D" id="1.10.287.940">
    <property type="entry name" value="atp-gated p2x4 ion channel"/>
    <property type="match status" value="1"/>
</dbReference>
<evidence type="ECO:0000256" key="18">
    <source>
        <dbReference type="RuleBase" id="RU000681"/>
    </source>
</evidence>
<dbReference type="InterPro" id="IPR003046">
    <property type="entry name" value="P2X3_purnocptor"/>
</dbReference>
<dbReference type="GO" id="GO:0001614">
    <property type="term" value="F:purinergic nucleotide receptor activity"/>
    <property type="evidence" value="ECO:0007669"/>
    <property type="project" value="Ensembl"/>
</dbReference>
<protein>
    <recommendedName>
        <fullName evidence="18">P2X purinoceptor</fullName>
    </recommendedName>
</protein>
<comment type="caution">
    <text evidence="18">Lacks conserved residue(s) required for the propagation of feature annotation.</text>
</comment>
<gene>
    <name evidence="20" type="primary">P2RX3</name>
</gene>
<comment type="catalytic activity">
    <reaction evidence="16">
        <text>Na(+)(in) = Na(+)(out)</text>
        <dbReference type="Rhea" id="RHEA:34963"/>
        <dbReference type="ChEBI" id="CHEBI:29101"/>
    </reaction>
</comment>
<keyword evidence="11" id="KW-1015">Disulfide bond</keyword>
<comment type="catalytic activity">
    <reaction evidence="17">
        <text>Ca(2+)(in) = Ca(2+)(out)</text>
        <dbReference type="Rhea" id="RHEA:29671"/>
        <dbReference type="ChEBI" id="CHEBI:29108"/>
    </reaction>
</comment>
<evidence type="ECO:0000256" key="16">
    <source>
        <dbReference type="ARBA" id="ARBA00036239"/>
    </source>
</evidence>
<evidence type="ECO:0000313" key="21">
    <source>
        <dbReference type="Proteomes" id="UP000472274"/>
    </source>
</evidence>
<evidence type="ECO:0000256" key="5">
    <source>
        <dbReference type="ARBA" id="ARBA00022692"/>
    </source>
</evidence>
<keyword evidence="4" id="KW-1003">Cell membrane</keyword>
<dbReference type="FunFam" id="2.60.490.10:FF:000001">
    <property type="entry name" value="P2X purinoceptor"/>
    <property type="match status" value="1"/>
</dbReference>
<dbReference type="Proteomes" id="UP000472274">
    <property type="component" value="Unplaced"/>
</dbReference>
<dbReference type="NCBIfam" id="TIGR00863">
    <property type="entry name" value="P2X"/>
    <property type="match status" value="1"/>
</dbReference>
<dbReference type="InParanoid" id="A0A674JD83"/>
<evidence type="ECO:0000256" key="7">
    <source>
        <dbReference type="ARBA" id="ARBA00022840"/>
    </source>
</evidence>
<keyword evidence="21" id="KW-1185">Reference proteome</keyword>
<evidence type="ECO:0000256" key="19">
    <source>
        <dbReference type="SAM" id="MobiDB-lite"/>
    </source>
</evidence>
<sequence>LALLFQSEVKYSCVSDSDCQRPVPTTGGGILTGRCVNYNRSLRTCEIQGWCPAEVDTVQAPIMLEAENFTLFIKNSIRFPLFDFEKGNLLPNLTAQDIQTCRFHPVTQPFCPILRLGDIVRFADQDFSKLASTGGILGIKIGWLCDLDRSWEHCVPSYTFTRLDSVSEKNNVSPGYNFRYAKYYRRENGTEYRTLMKAFGIRFDVLVYGNAGKFNIIPTLINTVAAFTSVGVGTVLCDIILLNFLKGAEQYKAKKFEEVSPREAEPKVLQSLAHPTESGVLDLGRAPGYSSPGVSQQEALQGAGQERWLWGELPAAPVPASPSRGRCGERSWERWLWGKLLTPTSMTVAIAWQSPPWVLPVGRSLHALVVGVDPALCPLQVTEVTLRHSPVYRSSQMLGGRNDEKQSTDSGAYSIGL</sequence>
<keyword evidence="7" id="KW-0067">ATP-binding</keyword>
<dbReference type="Pfam" id="PF00864">
    <property type="entry name" value="P2X_receptor"/>
    <property type="match status" value="1"/>
</dbReference>
<dbReference type="GO" id="GO:0071318">
    <property type="term" value="P:cellular response to ATP"/>
    <property type="evidence" value="ECO:0007669"/>
    <property type="project" value="Ensembl"/>
</dbReference>
<evidence type="ECO:0000256" key="2">
    <source>
        <dbReference type="ARBA" id="ARBA00009848"/>
    </source>
</evidence>
<proteinExistence type="inferred from homology"/>
<dbReference type="PRINTS" id="PR01310">
    <property type="entry name" value="P2X3RECEPTOR"/>
</dbReference>
<accession>A0A674JD83</accession>
<keyword evidence="5 18" id="KW-0812">Transmembrane</keyword>
<evidence type="ECO:0000256" key="15">
    <source>
        <dbReference type="ARBA" id="ARBA00023303"/>
    </source>
</evidence>
<dbReference type="InterPro" id="IPR053792">
    <property type="entry name" value="P2X_RECEPTOR_CS"/>
</dbReference>